<dbReference type="EMBL" id="JAUCMX010000017">
    <property type="protein sequence ID" value="KAK3518591.1"/>
    <property type="molecule type" value="Genomic_DNA"/>
</dbReference>
<dbReference type="Proteomes" id="UP001274896">
    <property type="component" value="Unassembled WGS sequence"/>
</dbReference>
<dbReference type="SUPFAM" id="SSF56672">
    <property type="entry name" value="DNA/RNA polymerases"/>
    <property type="match status" value="1"/>
</dbReference>
<organism evidence="4 5">
    <name type="scientific">Hemibagrus guttatus</name>
    <dbReference type="NCBI Taxonomy" id="175788"/>
    <lineage>
        <taxon>Eukaryota</taxon>
        <taxon>Metazoa</taxon>
        <taxon>Chordata</taxon>
        <taxon>Craniata</taxon>
        <taxon>Vertebrata</taxon>
        <taxon>Euteleostomi</taxon>
        <taxon>Actinopterygii</taxon>
        <taxon>Neopterygii</taxon>
        <taxon>Teleostei</taxon>
        <taxon>Ostariophysi</taxon>
        <taxon>Siluriformes</taxon>
        <taxon>Bagridae</taxon>
        <taxon>Hemibagrus</taxon>
    </lineage>
</organism>
<gene>
    <name evidence="4" type="ORF">QTP70_004087</name>
</gene>
<comment type="caution">
    <text evidence="4">The sequence shown here is derived from an EMBL/GenBank/DDBJ whole genome shotgun (WGS) entry which is preliminary data.</text>
</comment>
<dbReference type="EC" id="3.1.26.4" evidence="2"/>
<feature type="domain" description="Reverse transcriptase" evidence="3">
    <location>
        <begin position="1"/>
        <end position="82"/>
    </location>
</feature>
<name>A0AAE0UTD9_9TELE</name>
<dbReference type="GO" id="GO:0004523">
    <property type="term" value="F:RNA-DNA hybrid ribonuclease activity"/>
    <property type="evidence" value="ECO:0007669"/>
    <property type="project" value="UniProtKB-EC"/>
</dbReference>
<evidence type="ECO:0000256" key="1">
    <source>
        <dbReference type="ARBA" id="ARBA00010879"/>
    </source>
</evidence>
<dbReference type="PANTHER" id="PTHR24559">
    <property type="entry name" value="TRANSPOSON TY3-I GAG-POL POLYPROTEIN"/>
    <property type="match status" value="1"/>
</dbReference>
<dbReference type="Gene3D" id="3.30.70.270">
    <property type="match status" value="1"/>
</dbReference>
<accession>A0AAE0UTD9</accession>
<evidence type="ECO:0000313" key="4">
    <source>
        <dbReference type="EMBL" id="KAK3518591.1"/>
    </source>
</evidence>
<sequence>MPYGLTNAPALFQAFINEIFKYLLGSYVITYIDDILIYSATYKDHICHVTTVLTRLLHNQLYVKAEKCEFHMDSIMFLGNVISKKGVEMDSSKVKAGFRLARSDFNQGVTLIPGVRKLLSISSLDPGMVLSDKVIKEKDDTN</sequence>
<dbReference type="Pfam" id="PF00078">
    <property type="entry name" value="RVT_1"/>
    <property type="match status" value="1"/>
</dbReference>
<reference evidence="4" key="1">
    <citation type="submission" date="2023-06" db="EMBL/GenBank/DDBJ databases">
        <title>Male Hemibagrus guttatus genome.</title>
        <authorList>
            <person name="Bian C."/>
        </authorList>
    </citation>
    <scope>NUCLEOTIDE SEQUENCE</scope>
    <source>
        <strain evidence="4">Male_cb2023</strain>
        <tissue evidence="4">Muscle</tissue>
    </source>
</reference>
<dbReference type="PANTHER" id="PTHR24559:SF440">
    <property type="entry name" value="RIBONUCLEASE H"/>
    <property type="match status" value="1"/>
</dbReference>
<dbReference type="FunFam" id="3.30.70.270:FF:000003">
    <property type="entry name" value="Transposon Ty3-G Gag-Pol polyprotein"/>
    <property type="match status" value="1"/>
</dbReference>
<dbReference type="InterPro" id="IPR043502">
    <property type="entry name" value="DNA/RNA_pol_sf"/>
</dbReference>
<protein>
    <recommendedName>
        <fullName evidence="2">ribonuclease H</fullName>
        <ecNumber evidence="2">3.1.26.4</ecNumber>
    </recommendedName>
</protein>
<evidence type="ECO:0000313" key="5">
    <source>
        <dbReference type="Proteomes" id="UP001274896"/>
    </source>
</evidence>
<evidence type="ECO:0000256" key="2">
    <source>
        <dbReference type="ARBA" id="ARBA00012180"/>
    </source>
</evidence>
<dbReference type="InterPro" id="IPR000477">
    <property type="entry name" value="RT_dom"/>
</dbReference>
<dbReference type="CDD" id="cd01647">
    <property type="entry name" value="RT_LTR"/>
    <property type="match status" value="1"/>
</dbReference>
<comment type="similarity">
    <text evidence="1">Belongs to the beta type-B retroviral polymerase family. HERV class-II K(HML-2) pol subfamily.</text>
</comment>
<dbReference type="PROSITE" id="PS50878">
    <property type="entry name" value="RT_POL"/>
    <property type="match status" value="1"/>
</dbReference>
<keyword evidence="5" id="KW-1185">Reference proteome</keyword>
<proteinExistence type="inferred from homology"/>
<dbReference type="AlphaFoldDB" id="A0AAE0UTD9"/>
<dbReference type="InterPro" id="IPR053134">
    <property type="entry name" value="RNA-dir_DNA_polymerase"/>
</dbReference>
<evidence type="ECO:0000259" key="3">
    <source>
        <dbReference type="PROSITE" id="PS50878"/>
    </source>
</evidence>
<dbReference type="InterPro" id="IPR043128">
    <property type="entry name" value="Rev_trsase/Diguanyl_cyclase"/>
</dbReference>